<protein>
    <recommendedName>
        <fullName evidence="3">Putative Fis-like DNA-binding protein</fullName>
    </recommendedName>
</protein>
<dbReference type="STRING" id="51642.NSMM_400062"/>
<evidence type="ECO:0000256" key="1">
    <source>
        <dbReference type="ARBA" id="ARBA00008559"/>
    </source>
</evidence>
<dbReference type="PRINTS" id="PR01590">
    <property type="entry name" value="HTHFIS"/>
</dbReference>
<sequence length="82" mass="9373">MSVTINDNEIAVCVRKSLEIYFQTLDGEKPCPIYEMVINSVEKPLLETAMHYANGNQSRAAELLGINRNTLRSRLLKHRLIK</sequence>
<keyword evidence="6" id="KW-1185">Reference proteome</keyword>
<evidence type="ECO:0000313" key="6">
    <source>
        <dbReference type="Proteomes" id="UP000198729"/>
    </source>
</evidence>
<dbReference type="EMBL" id="FMWO01000048">
    <property type="protein sequence ID" value="SCZ85584.1"/>
    <property type="molecule type" value="Genomic_DNA"/>
</dbReference>
<dbReference type="GO" id="GO:0006355">
    <property type="term" value="P:regulation of DNA-templated transcription"/>
    <property type="evidence" value="ECO:0007669"/>
    <property type="project" value="InterPro"/>
</dbReference>
<dbReference type="Proteomes" id="UP000198729">
    <property type="component" value="Unassembled WGS sequence"/>
</dbReference>
<dbReference type="SUPFAM" id="SSF46689">
    <property type="entry name" value="Homeodomain-like"/>
    <property type="match status" value="1"/>
</dbReference>
<dbReference type="InterPro" id="IPR005412">
    <property type="entry name" value="Fis_DNA-bd"/>
</dbReference>
<dbReference type="Pfam" id="PF02954">
    <property type="entry name" value="HTH_8"/>
    <property type="match status" value="1"/>
</dbReference>
<evidence type="ECO:0000256" key="2">
    <source>
        <dbReference type="ARBA" id="ARBA00023125"/>
    </source>
</evidence>
<dbReference type="RefSeq" id="WP_090286005.1">
    <property type="nucleotide sequence ID" value="NZ_FMWO01000048.1"/>
</dbReference>
<keyword evidence="2 5" id="KW-0238">DNA-binding</keyword>
<dbReference type="InterPro" id="IPR050207">
    <property type="entry name" value="Trans_regulatory_Fis"/>
</dbReference>
<accession>A0A1G5SEG5</accession>
<dbReference type="PIRSF" id="PIRSF002097">
    <property type="entry name" value="DNA-binding_Fis"/>
    <property type="match status" value="1"/>
</dbReference>
<reference evidence="5 6" key="1">
    <citation type="submission" date="2016-10" db="EMBL/GenBank/DDBJ databases">
        <authorList>
            <person name="de Groot N.N."/>
        </authorList>
    </citation>
    <scope>NUCLEOTIDE SEQUENCE [LARGE SCALE GENOMIC DNA]</scope>
    <source>
        <strain evidence="5">1</strain>
    </source>
</reference>
<proteinExistence type="inferred from homology"/>
<dbReference type="GO" id="GO:0043565">
    <property type="term" value="F:sequence-specific DNA binding"/>
    <property type="evidence" value="ECO:0007669"/>
    <property type="project" value="InterPro"/>
</dbReference>
<dbReference type="Gene3D" id="1.10.10.60">
    <property type="entry name" value="Homeodomain-like"/>
    <property type="match status" value="1"/>
</dbReference>
<comment type="similarity">
    <text evidence="1">Belongs to the transcriptional regulatory Fis family.</text>
</comment>
<dbReference type="PANTHER" id="PTHR47918">
    <property type="entry name" value="DNA-BINDING PROTEIN FIS"/>
    <property type="match status" value="1"/>
</dbReference>
<name>A0A1G5SEG5_9PROT</name>
<feature type="domain" description="DNA binding HTH" evidence="4">
    <location>
        <begin position="41"/>
        <end position="77"/>
    </location>
</feature>
<evidence type="ECO:0000256" key="3">
    <source>
        <dbReference type="ARBA" id="ARBA00029540"/>
    </source>
</evidence>
<dbReference type="AlphaFoldDB" id="A0A1G5SEG5"/>
<organism evidence="5 6">
    <name type="scientific">Nitrosomonas mobilis</name>
    <dbReference type="NCBI Taxonomy" id="51642"/>
    <lineage>
        <taxon>Bacteria</taxon>
        <taxon>Pseudomonadati</taxon>
        <taxon>Pseudomonadota</taxon>
        <taxon>Betaproteobacteria</taxon>
        <taxon>Nitrosomonadales</taxon>
        <taxon>Nitrosomonadaceae</taxon>
        <taxon>Nitrosomonas</taxon>
    </lineage>
</organism>
<dbReference type="InterPro" id="IPR009057">
    <property type="entry name" value="Homeodomain-like_sf"/>
</dbReference>
<dbReference type="OrthoDB" id="9802388at2"/>
<evidence type="ECO:0000259" key="4">
    <source>
        <dbReference type="Pfam" id="PF02954"/>
    </source>
</evidence>
<dbReference type="PANTHER" id="PTHR47918:SF1">
    <property type="entry name" value="DNA-BINDING PROTEIN FIS"/>
    <property type="match status" value="1"/>
</dbReference>
<evidence type="ECO:0000313" key="5">
    <source>
        <dbReference type="EMBL" id="SCZ85584.1"/>
    </source>
</evidence>
<dbReference type="InterPro" id="IPR002197">
    <property type="entry name" value="HTH_Fis"/>
</dbReference>
<gene>
    <name evidence="5" type="ORF">NSMM_400062</name>
</gene>